<sequence length="396" mass="43272">MDQCAPTRRGHPGEASAVGGIEMGRRRITRRGFLEVAGAAALGVAGAGVPSVVRAQAPARVVFWHAMGGNLGETVVRAFVNTFNASRKDIQVEAQFQGTYDDLINKLRASLQSSAVPALAQVYDIGTRFMIDSRGIAPMQEFIDRDRFDLTAFEPNILAYYRVGNRLYSMPFNTSTAILYYNKDMYKQAGLNPGRPPRTFEEIEAYAKRLVESGTTRSGITLSIYGWFFEQLLARQADGGGLPSGSGRSPHRGLVGRDGEGRDRFESGPLSPRERRGAARICRRPDGDDLRIDRDAPEPPLPVGRPVRGGHRVFPEAPRGQRRRQHRWGSLGVDLEEPAAGRAAGRVGVREVHHGAGAAGRLACRDRVLSDPEGRVPRADRAGDARQEPAVPDRGQ</sequence>
<dbReference type="PANTHER" id="PTHR43649">
    <property type="entry name" value="ARABINOSE-BINDING PROTEIN-RELATED"/>
    <property type="match status" value="1"/>
</dbReference>
<dbReference type="Proteomes" id="UP000320048">
    <property type="component" value="Unassembled WGS sequence"/>
</dbReference>
<proteinExistence type="inferred from homology"/>
<evidence type="ECO:0000256" key="2">
    <source>
        <dbReference type="ARBA" id="ARBA00008520"/>
    </source>
</evidence>
<comment type="similarity">
    <text evidence="2">Belongs to the bacterial solute-binding protein 1 family.</text>
</comment>
<protein>
    <submittedName>
        <fullName evidence="7">Extracellular solute-binding protein</fullName>
    </submittedName>
</protein>
<gene>
    <name evidence="7" type="ORF">E6H04_00290</name>
</gene>
<name>A0A537JNY2_9BACT</name>
<evidence type="ECO:0000256" key="3">
    <source>
        <dbReference type="ARBA" id="ARBA00022448"/>
    </source>
</evidence>
<dbReference type="SUPFAM" id="SSF53850">
    <property type="entry name" value="Periplasmic binding protein-like II"/>
    <property type="match status" value="1"/>
</dbReference>
<feature type="transmembrane region" description="Helical" evidence="6">
    <location>
        <begin position="33"/>
        <end position="53"/>
    </location>
</feature>
<evidence type="ECO:0000313" key="8">
    <source>
        <dbReference type="Proteomes" id="UP000320048"/>
    </source>
</evidence>
<evidence type="ECO:0000256" key="5">
    <source>
        <dbReference type="SAM" id="MobiDB-lite"/>
    </source>
</evidence>
<feature type="region of interest" description="Disordered" evidence="5">
    <location>
        <begin position="367"/>
        <end position="396"/>
    </location>
</feature>
<evidence type="ECO:0000256" key="6">
    <source>
        <dbReference type="SAM" id="Phobius"/>
    </source>
</evidence>
<feature type="region of interest" description="Disordered" evidence="5">
    <location>
        <begin position="240"/>
        <end position="326"/>
    </location>
</feature>
<feature type="compositionally biased region" description="Basic and acidic residues" evidence="5">
    <location>
        <begin position="367"/>
        <end position="387"/>
    </location>
</feature>
<keyword evidence="4" id="KW-0732">Signal</keyword>
<evidence type="ECO:0000313" key="7">
    <source>
        <dbReference type="EMBL" id="TMI85002.1"/>
    </source>
</evidence>
<dbReference type="InterPro" id="IPR050490">
    <property type="entry name" value="Bact_solute-bd_prot1"/>
</dbReference>
<keyword evidence="6" id="KW-1133">Transmembrane helix</keyword>
<reference evidence="7 8" key="1">
    <citation type="journal article" date="2019" name="Nat. Microbiol.">
        <title>Mediterranean grassland soil C-N compound turnover is dependent on rainfall and depth, and is mediated by genomically divergent microorganisms.</title>
        <authorList>
            <person name="Diamond S."/>
            <person name="Andeer P.F."/>
            <person name="Li Z."/>
            <person name="Crits-Christoph A."/>
            <person name="Burstein D."/>
            <person name="Anantharaman K."/>
            <person name="Lane K.R."/>
            <person name="Thomas B.C."/>
            <person name="Pan C."/>
            <person name="Northen T.R."/>
            <person name="Banfield J.F."/>
        </authorList>
    </citation>
    <scope>NUCLEOTIDE SEQUENCE [LARGE SCALE GENOMIC DNA]</scope>
    <source>
        <strain evidence="7">NP_7</strain>
    </source>
</reference>
<dbReference type="EMBL" id="VBAO01000008">
    <property type="protein sequence ID" value="TMI85002.1"/>
    <property type="molecule type" value="Genomic_DNA"/>
</dbReference>
<keyword evidence="6" id="KW-0812">Transmembrane</keyword>
<evidence type="ECO:0000256" key="4">
    <source>
        <dbReference type="ARBA" id="ARBA00022729"/>
    </source>
</evidence>
<evidence type="ECO:0000256" key="1">
    <source>
        <dbReference type="ARBA" id="ARBA00004196"/>
    </source>
</evidence>
<comment type="subcellular location">
    <subcellularLocation>
        <location evidence="1">Cell envelope</location>
    </subcellularLocation>
</comment>
<dbReference type="GO" id="GO:0030313">
    <property type="term" value="C:cell envelope"/>
    <property type="evidence" value="ECO:0007669"/>
    <property type="project" value="UniProtKB-SubCell"/>
</dbReference>
<dbReference type="InterPro" id="IPR006059">
    <property type="entry name" value="SBP"/>
</dbReference>
<feature type="compositionally biased region" description="Basic and acidic residues" evidence="5">
    <location>
        <begin position="255"/>
        <end position="297"/>
    </location>
</feature>
<dbReference type="AlphaFoldDB" id="A0A537JNY2"/>
<accession>A0A537JNY2</accession>
<organism evidence="7 8">
    <name type="scientific">Candidatus Segetimicrobium genomatis</name>
    <dbReference type="NCBI Taxonomy" id="2569760"/>
    <lineage>
        <taxon>Bacteria</taxon>
        <taxon>Bacillati</taxon>
        <taxon>Candidatus Sysuimicrobiota</taxon>
        <taxon>Candidatus Sysuimicrobiia</taxon>
        <taxon>Candidatus Sysuimicrobiales</taxon>
        <taxon>Candidatus Segetimicrobiaceae</taxon>
        <taxon>Candidatus Segetimicrobium</taxon>
    </lineage>
</organism>
<keyword evidence="6" id="KW-0472">Membrane</keyword>
<dbReference type="PROSITE" id="PS51318">
    <property type="entry name" value="TAT"/>
    <property type="match status" value="1"/>
</dbReference>
<comment type="caution">
    <text evidence="7">The sequence shown here is derived from an EMBL/GenBank/DDBJ whole genome shotgun (WGS) entry which is preliminary data.</text>
</comment>
<dbReference type="Gene3D" id="3.40.190.10">
    <property type="entry name" value="Periplasmic binding protein-like II"/>
    <property type="match status" value="2"/>
</dbReference>
<dbReference type="Pfam" id="PF01547">
    <property type="entry name" value="SBP_bac_1"/>
    <property type="match status" value="1"/>
</dbReference>
<dbReference type="InterPro" id="IPR006311">
    <property type="entry name" value="TAT_signal"/>
</dbReference>
<dbReference type="PANTHER" id="PTHR43649:SF31">
    <property type="entry name" value="SN-GLYCEROL-3-PHOSPHATE-BINDING PERIPLASMIC PROTEIN UGPB"/>
    <property type="match status" value="1"/>
</dbReference>
<keyword evidence="3" id="KW-0813">Transport</keyword>